<dbReference type="PROSITE" id="PS51186">
    <property type="entry name" value="GNAT"/>
    <property type="match status" value="1"/>
</dbReference>
<dbReference type="Gene3D" id="3.40.630.30">
    <property type="match status" value="1"/>
</dbReference>
<evidence type="ECO:0000313" key="3">
    <source>
        <dbReference type="Proteomes" id="UP000272729"/>
    </source>
</evidence>
<dbReference type="InterPro" id="IPR000182">
    <property type="entry name" value="GNAT_dom"/>
</dbReference>
<sequence length="168" mass="18294">MTTVRVLDRAGAGAAVDAVFEGLSAQSRYLRFHAPMPRLTASMRRQLTDLDGWQRAAVVAECGQKAVGIARLAATSGGCAEMAVAVVDRWQRKGIGTRLITALGNLAVELDYSALTGDILHENLAMMALVRRAFPGARLEPTEDEVVRVTYPLTFTLTHEELVADLRW</sequence>
<reference evidence="2 3" key="1">
    <citation type="submission" date="2018-10" db="EMBL/GenBank/DDBJ databases">
        <title>Sequencing the genomes of 1000 actinobacteria strains.</title>
        <authorList>
            <person name="Klenk H.-P."/>
        </authorList>
    </citation>
    <scope>NUCLEOTIDE SEQUENCE [LARGE SCALE GENOMIC DNA]</scope>
    <source>
        <strain evidence="2 3">DSM 43911</strain>
    </source>
</reference>
<name>A0A495XP02_9PSEU</name>
<keyword evidence="3" id="KW-1185">Reference proteome</keyword>
<evidence type="ECO:0000259" key="1">
    <source>
        <dbReference type="PROSITE" id="PS51186"/>
    </source>
</evidence>
<dbReference type="GO" id="GO:0016747">
    <property type="term" value="F:acyltransferase activity, transferring groups other than amino-acyl groups"/>
    <property type="evidence" value="ECO:0007669"/>
    <property type="project" value="InterPro"/>
</dbReference>
<dbReference type="AlphaFoldDB" id="A0A495XP02"/>
<accession>A0A495XP02</accession>
<dbReference type="InterPro" id="IPR016181">
    <property type="entry name" value="Acyl_CoA_acyltransferase"/>
</dbReference>
<feature type="domain" description="N-acetyltransferase" evidence="1">
    <location>
        <begin position="2"/>
        <end position="158"/>
    </location>
</feature>
<dbReference type="EMBL" id="RBXR01000001">
    <property type="protein sequence ID" value="RKT73398.1"/>
    <property type="molecule type" value="Genomic_DNA"/>
</dbReference>
<dbReference type="CDD" id="cd04301">
    <property type="entry name" value="NAT_SF"/>
    <property type="match status" value="1"/>
</dbReference>
<proteinExistence type="predicted"/>
<dbReference type="Proteomes" id="UP000272729">
    <property type="component" value="Unassembled WGS sequence"/>
</dbReference>
<gene>
    <name evidence="2" type="ORF">DFJ66_6731</name>
</gene>
<dbReference type="SUPFAM" id="SSF55729">
    <property type="entry name" value="Acyl-CoA N-acyltransferases (Nat)"/>
    <property type="match status" value="1"/>
</dbReference>
<keyword evidence="2" id="KW-0808">Transferase</keyword>
<dbReference type="Pfam" id="PF00583">
    <property type="entry name" value="Acetyltransf_1"/>
    <property type="match status" value="1"/>
</dbReference>
<dbReference type="RefSeq" id="WP_121227143.1">
    <property type="nucleotide sequence ID" value="NZ_JBIUBA010000014.1"/>
</dbReference>
<comment type="caution">
    <text evidence="2">The sequence shown here is derived from an EMBL/GenBank/DDBJ whole genome shotgun (WGS) entry which is preliminary data.</text>
</comment>
<protein>
    <submittedName>
        <fullName evidence="2">Acetyltransferase (GNAT) family protein</fullName>
    </submittedName>
</protein>
<organism evidence="2 3">
    <name type="scientific">Saccharothrix variisporea</name>
    <dbReference type="NCBI Taxonomy" id="543527"/>
    <lineage>
        <taxon>Bacteria</taxon>
        <taxon>Bacillati</taxon>
        <taxon>Actinomycetota</taxon>
        <taxon>Actinomycetes</taxon>
        <taxon>Pseudonocardiales</taxon>
        <taxon>Pseudonocardiaceae</taxon>
        <taxon>Saccharothrix</taxon>
    </lineage>
</organism>
<dbReference type="OrthoDB" id="4256927at2"/>
<evidence type="ECO:0000313" key="2">
    <source>
        <dbReference type="EMBL" id="RKT73398.1"/>
    </source>
</evidence>